<dbReference type="AlphaFoldDB" id="A0AAD5CP67"/>
<dbReference type="Proteomes" id="UP001206925">
    <property type="component" value="Unassembled WGS sequence"/>
</dbReference>
<keyword evidence="3" id="KW-1185">Reference proteome</keyword>
<feature type="compositionally biased region" description="Pro residues" evidence="1">
    <location>
        <begin position="18"/>
        <end position="27"/>
    </location>
</feature>
<feature type="compositionally biased region" description="Pro residues" evidence="1">
    <location>
        <begin position="46"/>
        <end position="62"/>
    </location>
</feature>
<comment type="caution">
    <text evidence="2">The sequence shown here is derived from an EMBL/GenBank/DDBJ whole genome shotgun (WGS) entry which is preliminary data.</text>
</comment>
<reference evidence="2" key="1">
    <citation type="submission" date="2022-06" db="EMBL/GenBank/DDBJ databases">
        <title>Uncovering the hologenomic basis of an extraordinary plant invasion.</title>
        <authorList>
            <person name="Bieker V.C."/>
            <person name="Martin M.D."/>
            <person name="Gilbert T."/>
            <person name="Hodgins K."/>
            <person name="Battlay P."/>
            <person name="Petersen B."/>
            <person name="Wilson J."/>
        </authorList>
    </citation>
    <scope>NUCLEOTIDE SEQUENCE</scope>
    <source>
        <strain evidence="2">AA19_3_7</strain>
        <tissue evidence="2">Leaf</tissue>
    </source>
</reference>
<name>A0AAD5CP67_AMBAR</name>
<feature type="non-terminal residue" evidence="2">
    <location>
        <position position="1"/>
    </location>
</feature>
<dbReference type="EMBL" id="JAMZMK010007323">
    <property type="protein sequence ID" value="KAI7745207.1"/>
    <property type="molecule type" value="Genomic_DNA"/>
</dbReference>
<proteinExistence type="predicted"/>
<sequence>ANFDFHAMEQFRSTQPMHGPPPPPPPMHGRCHARAHPPLHGEARAPSPPLGPPGGPSHPPGGPSRRAVNNVTKPLQGSLWEELERQSPPDVDVSELETLFSNAPLKKAASIRGAPSGRGRRCGCQGCFWERLSQIPPELDVSDFKTMISNAARKLTAPKQPDKEKIQL</sequence>
<feature type="region of interest" description="Disordered" evidence="1">
    <location>
        <begin position="1"/>
        <end position="90"/>
    </location>
</feature>
<accession>A0AAD5CP67</accession>
<feature type="non-terminal residue" evidence="2">
    <location>
        <position position="168"/>
    </location>
</feature>
<gene>
    <name evidence="2" type="ORF">M8C21_016628</name>
</gene>
<evidence type="ECO:0000313" key="3">
    <source>
        <dbReference type="Proteomes" id="UP001206925"/>
    </source>
</evidence>
<evidence type="ECO:0000313" key="2">
    <source>
        <dbReference type="EMBL" id="KAI7745207.1"/>
    </source>
</evidence>
<organism evidence="2 3">
    <name type="scientific">Ambrosia artemisiifolia</name>
    <name type="common">Common ragweed</name>
    <dbReference type="NCBI Taxonomy" id="4212"/>
    <lineage>
        <taxon>Eukaryota</taxon>
        <taxon>Viridiplantae</taxon>
        <taxon>Streptophyta</taxon>
        <taxon>Embryophyta</taxon>
        <taxon>Tracheophyta</taxon>
        <taxon>Spermatophyta</taxon>
        <taxon>Magnoliopsida</taxon>
        <taxon>eudicotyledons</taxon>
        <taxon>Gunneridae</taxon>
        <taxon>Pentapetalae</taxon>
        <taxon>asterids</taxon>
        <taxon>campanulids</taxon>
        <taxon>Asterales</taxon>
        <taxon>Asteraceae</taxon>
        <taxon>Asteroideae</taxon>
        <taxon>Heliantheae alliance</taxon>
        <taxon>Heliantheae</taxon>
        <taxon>Ambrosia</taxon>
    </lineage>
</organism>
<protein>
    <submittedName>
        <fullName evidence="2">Uncharacterized protein</fullName>
    </submittedName>
</protein>
<evidence type="ECO:0000256" key="1">
    <source>
        <dbReference type="SAM" id="MobiDB-lite"/>
    </source>
</evidence>